<dbReference type="eggNOG" id="COG0740">
    <property type="taxonomic scope" value="Bacteria"/>
</dbReference>
<reference evidence="8 9" key="1">
    <citation type="submission" date="2014-07" db="EMBL/GenBank/DDBJ databases">
        <title>Genome of Chryseobacterium soli DSM 19298.</title>
        <authorList>
            <person name="Stropko S.J."/>
            <person name="Pipes S.E."/>
            <person name="Newman J."/>
        </authorList>
    </citation>
    <scope>NUCLEOTIDE SEQUENCE [LARGE SCALE GENOMIC DNA]</scope>
    <source>
        <strain evidence="8 9">DSM 19298</strain>
    </source>
</reference>
<dbReference type="PANTHER" id="PTHR10381">
    <property type="entry name" value="ATP-DEPENDENT CLP PROTEASE PROTEOLYTIC SUBUNIT"/>
    <property type="match status" value="1"/>
</dbReference>
<evidence type="ECO:0000313" key="9">
    <source>
        <dbReference type="Proteomes" id="UP000028705"/>
    </source>
</evidence>
<dbReference type="EMBL" id="JPRH01000003">
    <property type="protein sequence ID" value="KFF13110.1"/>
    <property type="molecule type" value="Genomic_DNA"/>
</dbReference>
<evidence type="ECO:0000256" key="2">
    <source>
        <dbReference type="ARBA" id="ARBA00022490"/>
    </source>
</evidence>
<dbReference type="InterPro" id="IPR001907">
    <property type="entry name" value="ClpP"/>
</dbReference>
<keyword evidence="5" id="KW-0720">Serine protease</keyword>
<proteinExistence type="inferred from homology"/>
<dbReference type="CDD" id="cd07016">
    <property type="entry name" value="S14_ClpP_1"/>
    <property type="match status" value="1"/>
</dbReference>
<protein>
    <recommendedName>
        <fullName evidence="6">ATP-dependent Clp protease proteolytic subunit</fullName>
    </recommendedName>
</protein>
<dbReference type="GO" id="GO:0006515">
    <property type="term" value="P:protein quality control for misfolded or incompletely synthesized proteins"/>
    <property type="evidence" value="ECO:0007669"/>
    <property type="project" value="TreeGrafter"/>
</dbReference>
<dbReference type="NCBIfam" id="NF045542">
    <property type="entry name" value="Clp_rel_HeadMat"/>
    <property type="match status" value="1"/>
</dbReference>
<dbReference type="AlphaFoldDB" id="A0A086A8U6"/>
<dbReference type="InterPro" id="IPR023562">
    <property type="entry name" value="ClpP/TepA"/>
</dbReference>
<dbReference type="InterPro" id="IPR029045">
    <property type="entry name" value="ClpP/crotonase-like_dom_sf"/>
</dbReference>
<dbReference type="GO" id="GO:0051117">
    <property type="term" value="F:ATPase binding"/>
    <property type="evidence" value="ECO:0007669"/>
    <property type="project" value="TreeGrafter"/>
</dbReference>
<evidence type="ECO:0000256" key="5">
    <source>
        <dbReference type="ARBA" id="ARBA00022825"/>
    </source>
</evidence>
<dbReference type="GO" id="GO:0004252">
    <property type="term" value="F:serine-type endopeptidase activity"/>
    <property type="evidence" value="ECO:0007669"/>
    <property type="project" value="InterPro"/>
</dbReference>
<name>A0A086A8U6_9FLAO</name>
<keyword evidence="3" id="KW-0645">Protease</keyword>
<dbReference type="SUPFAM" id="SSF52096">
    <property type="entry name" value="ClpP/crotonase"/>
    <property type="match status" value="1"/>
</dbReference>
<accession>A0A086A8U6</accession>
<dbReference type="GO" id="GO:0009368">
    <property type="term" value="C:endopeptidase Clp complex"/>
    <property type="evidence" value="ECO:0007669"/>
    <property type="project" value="TreeGrafter"/>
</dbReference>
<evidence type="ECO:0000256" key="6">
    <source>
        <dbReference type="RuleBase" id="RU003567"/>
    </source>
</evidence>
<evidence type="ECO:0000256" key="4">
    <source>
        <dbReference type="ARBA" id="ARBA00022801"/>
    </source>
</evidence>
<dbReference type="RefSeq" id="WP_034710879.1">
    <property type="nucleotide sequence ID" value="NZ_JPRH01000003.1"/>
</dbReference>
<dbReference type="Gene3D" id="3.90.226.10">
    <property type="entry name" value="2-enoyl-CoA Hydratase, Chain A, domain 1"/>
    <property type="match status" value="1"/>
</dbReference>
<evidence type="ECO:0000313" key="8">
    <source>
        <dbReference type="EMBL" id="KFF13110.1"/>
    </source>
</evidence>
<dbReference type="Pfam" id="PF00574">
    <property type="entry name" value="CLP_protease"/>
    <property type="match status" value="1"/>
</dbReference>
<keyword evidence="4" id="KW-0378">Hydrolase</keyword>
<dbReference type="GO" id="GO:0004176">
    <property type="term" value="F:ATP-dependent peptidase activity"/>
    <property type="evidence" value="ECO:0007669"/>
    <property type="project" value="InterPro"/>
</dbReference>
<feature type="region of interest" description="Disordered" evidence="7">
    <location>
        <begin position="322"/>
        <end position="349"/>
    </location>
</feature>
<organism evidence="8 9">
    <name type="scientific">Chryseobacterium soli</name>
    <dbReference type="NCBI Taxonomy" id="445961"/>
    <lineage>
        <taxon>Bacteria</taxon>
        <taxon>Pseudomonadati</taxon>
        <taxon>Bacteroidota</taxon>
        <taxon>Flavobacteriia</taxon>
        <taxon>Flavobacteriales</taxon>
        <taxon>Weeksellaceae</taxon>
        <taxon>Chryseobacterium group</taxon>
        <taxon>Chryseobacterium</taxon>
    </lineage>
</organism>
<evidence type="ECO:0000256" key="3">
    <source>
        <dbReference type="ARBA" id="ARBA00022670"/>
    </source>
</evidence>
<keyword evidence="2" id="KW-0963">Cytoplasm</keyword>
<keyword evidence="9" id="KW-1185">Reference proteome</keyword>
<dbReference type="STRING" id="445961.IW15_10125"/>
<evidence type="ECO:0000256" key="7">
    <source>
        <dbReference type="SAM" id="MobiDB-lite"/>
    </source>
</evidence>
<comment type="caution">
    <text evidence="8">The sequence shown here is derived from an EMBL/GenBank/DDBJ whole genome shotgun (WGS) entry which is preliminary data.</text>
</comment>
<dbReference type="PANTHER" id="PTHR10381:SF70">
    <property type="entry name" value="ATP-DEPENDENT CLP PROTEASE PROTEOLYTIC SUBUNIT"/>
    <property type="match status" value="1"/>
</dbReference>
<feature type="compositionally biased region" description="Basic and acidic residues" evidence="7">
    <location>
        <begin position="334"/>
        <end position="349"/>
    </location>
</feature>
<gene>
    <name evidence="8" type="ORF">IW15_10125</name>
</gene>
<evidence type="ECO:0000256" key="1">
    <source>
        <dbReference type="ARBA" id="ARBA00007039"/>
    </source>
</evidence>
<sequence>MSHKPFHYEVKNQVAGAAEILLYGFIGRWEEFDYPRFQGVFRESLKANKELSIRVHCGGGSVFEGLAIYDLIRASDCEVTVIIEGMAASMGFVIALAGDVIMINENAFGMAHAVKGGIYGNKQEMLNYIDLMDSCEDRLRNIFKERTKADAETIEGWLVSGKDFWLSAEACLELGIADQIVKPTKQRKTSEQDAENITNKTPEEAFECFNLYPEELPEEIIINQHTDMKKEAILATLQAAGLAGALTASSSDNDFENHLKDIVNKANKADSLKNELKEFKEAQAETLISNALKSGKISNTEKEDWKKHALENFALVAKSLERMSGKPDPNGNLERQKPPVDGAKHELLTGRDSWSYSDWQTKDPKGLETLHEEATEEFEKLFNAEFN</sequence>
<dbReference type="PRINTS" id="PR00127">
    <property type="entry name" value="CLPPROTEASEP"/>
</dbReference>
<dbReference type="Proteomes" id="UP000028705">
    <property type="component" value="Unassembled WGS sequence"/>
</dbReference>
<dbReference type="OrthoDB" id="1408931at2"/>
<comment type="similarity">
    <text evidence="1 6">Belongs to the peptidase S14 family.</text>
</comment>